<feature type="compositionally biased region" description="Low complexity" evidence="1">
    <location>
        <begin position="257"/>
        <end position="271"/>
    </location>
</feature>
<dbReference type="EMBL" id="MSFO01000005">
    <property type="protein sequence ID" value="PLB48113.1"/>
    <property type="molecule type" value="Genomic_DNA"/>
</dbReference>
<dbReference type="Proteomes" id="UP000234275">
    <property type="component" value="Unassembled WGS sequence"/>
</dbReference>
<dbReference type="RefSeq" id="XP_024703415.1">
    <property type="nucleotide sequence ID" value="XM_024854815.1"/>
</dbReference>
<protein>
    <submittedName>
        <fullName evidence="2">Uncharacterized protein</fullName>
    </submittedName>
</protein>
<feature type="region of interest" description="Disordered" evidence="1">
    <location>
        <begin position="483"/>
        <end position="523"/>
    </location>
</feature>
<accession>A0A2I2G5J0</accession>
<dbReference type="GeneID" id="36562521"/>
<proteinExistence type="predicted"/>
<dbReference type="OrthoDB" id="4185962at2759"/>
<feature type="compositionally biased region" description="Basic and acidic residues" evidence="1">
    <location>
        <begin position="273"/>
        <end position="282"/>
    </location>
</feature>
<organism evidence="2 3">
    <name type="scientific">Aspergillus steynii IBT 23096</name>
    <dbReference type="NCBI Taxonomy" id="1392250"/>
    <lineage>
        <taxon>Eukaryota</taxon>
        <taxon>Fungi</taxon>
        <taxon>Dikarya</taxon>
        <taxon>Ascomycota</taxon>
        <taxon>Pezizomycotina</taxon>
        <taxon>Eurotiomycetes</taxon>
        <taxon>Eurotiomycetidae</taxon>
        <taxon>Eurotiales</taxon>
        <taxon>Aspergillaceae</taxon>
        <taxon>Aspergillus</taxon>
        <taxon>Aspergillus subgen. Circumdati</taxon>
    </lineage>
</organism>
<dbReference type="AlphaFoldDB" id="A0A2I2G5J0"/>
<sequence length="540" mass="59141">MASDNQSSDFGRRYLTLPSSVVVRPSPARRVRATVPSNSPQICERSVYPVFNPLDPRHNPMAPASSWFDDSYFPPEEPSNLGSEGWMQSFSKRSIRKARSGLLALRSGMQKRPLVDGSRHDGETLRSCPWPEEYSDQKENIFPSSVSEASTEEDVEFGSHLHRTKCKSSPLAHDQDSPVPMSRFSSALADLSPFTRRSEESSNPLTPALTDFVLNSRVHESASENAEKSAVNASSGVDGSEIGRVGKTMASSRCVAHPSLDSNSPDSSNHSVRTSEAEKGIADEDIVVPPRAHELNFVELSDIDLMMDTLGALDRLNIHESPDMSLAGPGSNESSPGSPKRTSTGFLYPSRSSSTERESSRSNGEVQSNGSCNIRIQVQSGDWSRSLSPVPESSDLVDSNDFFGDQAAWSNRPSEEGTTTDITSVSNVLWSPAENEDLPSLVTMGDEFFLVDGKTSGFHPDRGDNPTKAERRLVSNDSLYSDPSFERNPSVRTQDIPEVIGPGSPIRMPLSGPRRRGRDASDSTDEYLVTYPLFLRRYLS</sequence>
<evidence type="ECO:0000313" key="3">
    <source>
        <dbReference type="Proteomes" id="UP000234275"/>
    </source>
</evidence>
<dbReference type="VEuPathDB" id="FungiDB:P170DRAFT_510802"/>
<evidence type="ECO:0000256" key="1">
    <source>
        <dbReference type="SAM" id="MobiDB-lite"/>
    </source>
</evidence>
<comment type="caution">
    <text evidence="2">The sequence shown here is derived from an EMBL/GenBank/DDBJ whole genome shotgun (WGS) entry which is preliminary data.</text>
</comment>
<keyword evidence="3" id="KW-1185">Reference proteome</keyword>
<feature type="region of interest" description="Disordered" evidence="1">
    <location>
        <begin position="146"/>
        <end position="182"/>
    </location>
</feature>
<feature type="region of interest" description="Disordered" evidence="1">
    <location>
        <begin position="255"/>
        <end position="285"/>
    </location>
</feature>
<feature type="region of interest" description="Disordered" evidence="1">
    <location>
        <begin position="220"/>
        <end position="243"/>
    </location>
</feature>
<gene>
    <name evidence="2" type="ORF">P170DRAFT_510802</name>
</gene>
<feature type="region of interest" description="Disordered" evidence="1">
    <location>
        <begin position="321"/>
        <end position="401"/>
    </location>
</feature>
<evidence type="ECO:0000313" key="2">
    <source>
        <dbReference type="EMBL" id="PLB48113.1"/>
    </source>
</evidence>
<name>A0A2I2G5J0_9EURO</name>
<reference evidence="2 3" key="1">
    <citation type="submission" date="2016-12" db="EMBL/GenBank/DDBJ databases">
        <title>The genomes of Aspergillus section Nigri reveals drivers in fungal speciation.</title>
        <authorList>
            <consortium name="DOE Joint Genome Institute"/>
            <person name="Vesth T.C."/>
            <person name="Nybo J."/>
            <person name="Theobald S."/>
            <person name="Brandl J."/>
            <person name="Frisvad J.C."/>
            <person name="Nielsen K.F."/>
            <person name="Lyhne E.K."/>
            <person name="Kogle M.E."/>
            <person name="Kuo A."/>
            <person name="Riley R."/>
            <person name="Clum A."/>
            <person name="Nolan M."/>
            <person name="Lipzen A."/>
            <person name="Salamov A."/>
            <person name="Henrissat B."/>
            <person name="Wiebenga A."/>
            <person name="De Vries R.P."/>
            <person name="Grigoriev I.V."/>
            <person name="Mortensen U.H."/>
            <person name="Andersen M.R."/>
            <person name="Baker S.E."/>
        </authorList>
    </citation>
    <scope>NUCLEOTIDE SEQUENCE [LARGE SCALE GENOMIC DNA]</scope>
    <source>
        <strain evidence="2 3">IBT 23096</strain>
    </source>
</reference>
<feature type="compositionally biased region" description="Polar residues" evidence="1">
    <location>
        <begin position="363"/>
        <end position="387"/>
    </location>
</feature>
<feature type="compositionally biased region" description="Low complexity" evidence="1">
    <location>
        <begin position="328"/>
        <end position="339"/>
    </location>
</feature>